<comment type="caution">
    <text evidence="1">The sequence shown here is derived from an EMBL/GenBank/DDBJ whole genome shotgun (WGS) entry which is preliminary data.</text>
</comment>
<dbReference type="RefSeq" id="WP_344034169.1">
    <property type="nucleotide sequence ID" value="NZ_BAAAKE010000001.1"/>
</dbReference>
<reference evidence="2" key="1">
    <citation type="journal article" date="2019" name="Int. J. Syst. Evol. Microbiol.">
        <title>The Global Catalogue of Microorganisms (GCM) 10K type strain sequencing project: providing services to taxonomists for standard genome sequencing and annotation.</title>
        <authorList>
            <consortium name="The Broad Institute Genomics Platform"/>
            <consortium name="The Broad Institute Genome Sequencing Center for Infectious Disease"/>
            <person name="Wu L."/>
            <person name="Ma J."/>
        </authorList>
    </citation>
    <scope>NUCLEOTIDE SEQUENCE [LARGE SCALE GENOMIC DNA]</scope>
    <source>
        <strain evidence="2">KCTC 12848</strain>
    </source>
</reference>
<evidence type="ECO:0000313" key="1">
    <source>
        <dbReference type="EMBL" id="MFC5054527.1"/>
    </source>
</evidence>
<dbReference type="EMBL" id="JBHSJB010000011">
    <property type="protein sequence ID" value="MFC5054527.1"/>
    <property type="molecule type" value="Genomic_DNA"/>
</dbReference>
<dbReference type="Proteomes" id="UP001595833">
    <property type="component" value="Unassembled WGS sequence"/>
</dbReference>
<accession>A0ABV9XZ67</accession>
<sequence>MSASTANDYRELATTLAPSAVSQYLASHDWQLESRRDAVREIWRLPGARGDLARIMLPLATGYADFADRFQDALIALSEVYGVGASQLADHIVSARADLFFVRLDQPMADGTIPFKQAETTIDALYKMLKAAATTAHDPNHSHKGRRSNVVNDFLDHDVRLGHTQRGSFVFTILARLGDPAEPAPAADAAQPTVAPAFSRSAMQTLAQALETTRNLTRALDESVIESAAQFGLSAGVVESLEDITAPQSLRSLDLSFRWAASEPAPAVGTRAIVLDRDAINGLPQVRERLVRREEPPRRETLIGSVRSLTREDTAPDEPESATIVLVADVRGKTRAVNVTVTGQDHDWAILAYRSKLPFTVTGDLSREGRGWRLSDPVVDDGFLRHHSGEHL</sequence>
<evidence type="ECO:0000313" key="2">
    <source>
        <dbReference type="Proteomes" id="UP001595833"/>
    </source>
</evidence>
<gene>
    <name evidence="1" type="ORF">ACFPFM_12275</name>
</gene>
<proteinExistence type="predicted"/>
<organism evidence="1 2">
    <name type="scientific">Saccharothrix xinjiangensis</name>
    <dbReference type="NCBI Taxonomy" id="204798"/>
    <lineage>
        <taxon>Bacteria</taxon>
        <taxon>Bacillati</taxon>
        <taxon>Actinomycetota</taxon>
        <taxon>Actinomycetes</taxon>
        <taxon>Pseudonocardiales</taxon>
        <taxon>Pseudonocardiaceae</taxon>
        <taxon>Saccharothrix</taxon>
    </lineage>
</organism>
<protein>
    <submittedName>
        <fullName evidence="1">Uncharacterized protein</fullName>
    </submittedName>
</protein>
<keyword evidence="2" id="KW-1185">Reference proteome</keyword>
<name>A0ABV9XZ67_9PSEU</name>